<dbReference type="CDD" id="cd00131">
    <property type="entry name" value="PAX"/>
    <property type="match status" value="1"/>
</dbReference>
<keyword evidence="5" id="KW-0805">Transcription regulation</keyword>
<evidence type="ECO:0000256" key="12">
    <source>
        <dbReference type="SAM" id="MobiDB-lite"/>
    </source>
</evidence>
<evidence type="ECO:0000256" key="8">
    <source>
        <dbReference type="ARBA" id="ARBA00023163"/>
    </source>
</evidence>
<dbReference type="FunFam" id="1.10.10.60:FF:000307">
    <property type="entry name" value="Eyegone, isoform A"/>
    <property type="match status" value="1"/>
</dbReference>
<accession>A0A914AQC8</accession>
<evidence type="ECO:0000256" key="9">
    <source>
        <dbReference type="ARBA" id="ARBA00023242"/>
    </source>
</evidence>
<protein>
    <recommendedName>
        <fullName evidence="17">Paired box protein Pax-6</fullName>
    </recommendedName>
</protein>
<dbReference type="InterPro" id="IPR017970">
    <property type="entry name" value="Homeobox_CS"/>
</dbReference>
<dbReference type="InterPro" id="IPR001356">
    <property type="entry name" value="HD"/>
</dbReference>
<dbReference type="OMA" id="IVEMAHC"/>
<dbReference type="PANTHER" id="PTHR45636:SF41">
    <property type="entry name" value="PAIRED BOX PROTEIN PAX-6-RELATED"/>
    <property type="match status" value="1"/>
</dbReference>
<keyword evidence="6 10" id="KW-0238">DNA-binding</keyword>
<evidence type="ECO:0000256" key="5">
    <source>
        <dbReference type="ARBA" id="ARBA00023015"/>
    </source>
</evidence>
<dbReference type="Pfam" id="PF00046">
    <property type="entry name" value="Homeodomain"/>
    <property type="match status" value="1"/>
</dbReference>
<dbReference type="Pfam" id="PF00292">
    <property type="entry name" value="PAX"/>
    <property type="match status" value="1"/>
</dbReference>
<dbReference type="InterPro" id="IPR001523">
    <property type="entry name" value="Paired_dom"/>
</dbReference>
<feature type="DNA-binding region" description="Homeobox" evidence="10">
    <location>
        <begin position="271"/>
        <end position="330"/>
    </location>
</feature>
<keyword evidence="7 10" id="KW-0371">Homeobox</keyword>
<evidence type="ECO:0000313" key="16">
    <source>
        <dbReference type="Proteomes" id="UP000887568"/>
    </source>
</evidence>
<evidence type="ECO:0000256" key="4">
    <source>
        <dbReference type="ARBA" id="ARBA00022724"/>
    </source>
</evidence>
<dbReference type="SUPFAM" id="SSF46689">
    <property type="entry name" value="Homeodomain-like"/>
    <property type="match status" value="2"/>
</dbReference>
<evidence type="ECO:0000313" key="15">
    <source>
        <dbReference type="EnsemblMetazoa" id="XP_038066260.1"/>
    </source>
</evidence>
<feature type="domain" description="Paired" evidence="14">
    <location>
        <begin position="5"/>
        <end position="131"/>
    </location>
</feature>
<feature type="region of interest" description="Disordered" evidence="12">
    <location>
        <begin position="201"/>
        <end position="278"/>
    </location>
</feature>
<name>A0A914AQC8_PATMI</name>
<evidence type="ECO:0000256" key="3">
    <source>
        <dbReference type="ARBA" id="ARBA00022473"/>
    </source>
</evidence>
<dbReference type="InterPro" id="IPR009057">
    <property type="entry name" value="Homeodomain-like_sf"/>
</dbReference>
<dbReference type="EnsemblMetazoa" id="XM_038210332.1">
    <property type="protein sequence ID" value="XP_038066260.1"/>
    <property type="gene ID" value="LOC119736287"/>
</dbReference>
<feature type="compositionally biased region" description="Low complexity" evidence="12">
    <location>
        <begin position="217"/>
        <end position="245"/>
    </location>
</feature>
<dbReference type="Gene3D" id="1.10.10.10">
    <property type="entry name" value="Winged helix-like DNA-binding domain superfamily/Winged helix DNA-binding domain"/>
    <property type="match status" value="2"/>
</dbReference>
<evidence type="ECO:0000256" key="11">
    <source>
        <dbReference type="RuleBase" id="RU000682"/>
    </source>
</evidence>
<dbReference type="SMART" id="SM00351">
    <property type="entry name" value="PAX"/>
    <property type="match status" value="1"/>
</dbReference>
<dbReference type="FunFam" id="1.10.10.10:FF:000003">
    <property type="entry name" value="Paired box protein Pax-6"/>
    <property type="match status" value="1"/>
</dbReference>
<evidence type="ECO:0000256" key="7">
    <source>
        <dbReference type="ARBA" id="ARBA00023155"/>
    </source>
</evidence>
<dbReference type="PRINTS" id="PR00027">
    <property type="entry name" value="PAIREDBOX"/>
</dbReference>
<proteinExistence type="inferred from homology"/>
<evidence type="ECO:0000259" key="14">
    <source>
        <dbReference type="PROSITE" id="PS51057"/>
    </source>
</evidence>
<feature type="domain" description="Homeobox" evidence="13">
    <location>
        <begin position="269"/>
        <end position="329"/>
    </location>
</feature>
<dbReference type="Gene3D" id="1.10.10.60">
    <property type="entry name" value="Homeodomain-like"/>
    <property type="match status" value="1"/>
</dbReference>
<reference evidence="15" key="1">
    <citation type="submission" date="2022-11" db="UniProtKB">
        <authorList>
            <consortium name="EnsemblMetazoa"/>
        </authorList>
    </citation>
    <scope>IDENTIFICATION</scope>
</reference>
<keyword evidence="3" id="KW-0217">Developmental protein</keyword>
<keyword evidence="4" id="KW-0563">Paired box</keyword>
<dbReference type="SMART" id="SM00389">
    <property type="entry name" value="HOX"/>
    <property type="match status" value="1"/>
</dbReference>
<comment type="subcellular location">
    <subcellularLocation>
        <location evidence="1 10 11">Nucleus</location>
    </subcellularLocation>
</comment>
<dbReference type="GeneID" id="119736287"/>
<dbReference type="InterPro" id="IPR036388">
    <property type="entry name" value="WH-like_DNA-bd_sf"/>
</dbReference>
<evidence type="ECO:0000256" key="1">
    <source>
        <dbReference type="ARBA" id="ARBA00004123"/>
    </source>
</evidence>
<dbReference type="PANTHER" id="PTHR45636">
    <property type="entry name" value="PAIRED BOX PROTEIN PAX-6-RELATED-RELATED"/>
    <property type="match status" value="1"/>
</dbReference>
<keyword evidence="9 10" id="KW-0539">Nucleus</keyword>
<dbReference type="GO" id="GO:0000981">
    <property type="term" value="F:DNA-binding transcription factor activity, RNA polymerase II-specific"/>
    <property type="evidence" value="ECO:0007669"/>
    <property type="project" value="InterPro"/>
</dbReference>
<dbReference type="CDD" id="cd00086">
    <property type="entry name" value="homeodomain"/>
    <property type="match status" value="1"/>
</dbReference>
<dbReference type="RefSeq" id="XP_038066260.1">
    <property type="nucleotide sequence ID" value="XM_038210332.1"/>
</dbReference>
<evidence type="ECO:0000259" key="13">
    <source>
        <dbReference type="PROSITE" id="PS50071"/>
    </source>
</evidence>
<dbReference type="GO" id="GO:0005634">
    <property type="term" value="C:nucleus"/>
    <property type="evidence" value="ECO:0007669"/>
    <property type="project" value="UniProtKB-SubCell"/>
</dbReference>
<dbReference type="GO" id="GO:0000978">
    <property type="term" value="F:RNA polymerase II cis-regulatory region sequence-specific DNA binding"/>
    <property type="evidence" value="ECO:0007669"/>
    <property type="project" value="TreeGrafter"/>
</dbReference>
<evidence type="ECO:0008006" key="17">
    <source>
        <dbReference type="Google" id="ProtNLM"/>
    </source>
</evidence>
<evidence type="ECO:0000256" key="10">
    <source>
        <dbReference type="PROSITE-ProRule" id="PRU00108"/>
    </source>
</evidence>
<dbReference type="InterPro" id="IPR043565">
    <property type="entry name" value="PAX_fam"/>
</dbReference>
<dbReference type="OrthoDB" id="3225452at2759"/>
<dbReference type="PROSITE" id="PS00027">
    <property type="entry name" value="HOMEOBOX_1"/>
    <property type="match status" value="1"/>
</dbReference>
<dbReference type="PROSITE" id="PS51057">
    <property type="entry name" value="PAIRED_2"/>
    <property type="match status" value="1"/>
</dbReference>
<organism evidence="15 16">
    <name type="scientific">Patiria miniata</name>
    <name type="common">Bat star</name>
    <name type="synonym">Asterina miniata</name>
    <dbReference type="NCBI Taxonomy" id="46514"/>
    <lineage>
        <taxon>Eukaryota</taxon>
        <taxon>Metazoa</taxon>
        <taxon>Echinodermata</taxon>
        <taxon>Eleutherozoa</taxon>
        <taxon>Asterozoa</taxon>
        <taxon>Asteroidea</taxon>
        <taxon>Valvatacea</taxon>
        <taxon>Valvatida</taxon>
        <taxon>Asterinidae</taxon>
        <taxon>Patiria</taxon>
    </lineage>
</organism>
<keyword evidence="16" id="KW-1185">Reference proteome</keyword>
<keyword evidence="8" id="KW-0804">Transcription</keyword>
<sequence>MYFGVDSGLNQLAGMFVNGRPLPETMRHRIVEMAHCGARPCDISRQLLVSHGCVNKILGRFLETGSVRPGTIGGSKPKVATPTVVEKIERYKQENPTIFAWEIRDKLISEGVCTTSTVPSVSSINRILRNRAAERAAAEYARATEQAYLSDYASAWTHYASPYGIGPGMRIDGRLDPRQTLRACCSGFLCGSPYGTYHPSILPSSNSPSPLPTEGQSDAPFSASSSSASPRARSPSPSATPVSSSENLAYQAQLDPSPYRDPISEEQRRKLRRSRTTFTPEQIQILEKEFEKSHYPCVSTREDLANKTTLSEARVQVWFSNRRAKWRRHKKIGSLPSHPGPLLSHPSHNALYSTSVALPRAYKAVELEGGKVTLRPSISSAFTPLSLAKATPSSASSSGLH</sequence>
<dbReference type="PROSITE" id="PS50071">
    <property type="entry name" value="HOMEOBOX_2"/>
    <property type="match status" value="1"/>
</dbReference>
<dbReference type="Proteomes" id="UP000887568">
    <property type="component" value="Unplaced"/>
</dbReference>
<evidence type="ECO:0000256" key="6">
    <source>
        <dbReference type="ARBA" id="ARBA00023125"/>
    </source>
</evidence>
<dbReference type="AlphaFoldDB" id="A0A914AQC8"/>
<evidence type="ECO:0000256" key="2">
    <source>
        <dbReference type="ARBA" id="ARBA00005733"/>
    </source>
</evidence>
<comment type="similarity">
    <text evidence="2">Belongs to the paired homeobox family.</text>
</comment>